<organism evidence="1 2">
    <name type="scientific">Candidatus Sungiibacteriota bacterium</name>
    <dbReference type="NCBI Taxonomy" id="2750080"/>
    <lineage>
        <taxon>Bacteria</taxon>
        <taxon>Candidatus Sungiibacteriota</taxon>
    </lineage>
</organism>
<dbReference type="InterPro" id="IPR029063">
    <property type="entry name" value="SAM-dependent_MTases_sf"/>
</dbReference>
<sequence>MLRVFESAGVLDMIQKEKISILASSVSTGKKDWAFLKNLDEAIGALKKSHNPEIFLTDFALTKDRKSVVQKPQDEYKNLNFHIVASDAYHLPFKSAFFKVLYERLGALYHAADEDITKKTGGKLTREMVEEYKRVIAPGGKIIIDWINSRVPVSTAEEITDATKEDIEKFFWRHGI</sequence>
<reference evidence="1 2" key="1">
    <citation type="submission" date="2020-07" db="EMBL/GenBank/DDBJ databases">
        <title>Huge and variable diversity of episymbiotic CPR bacteria and DPANN archaea in groundwater ecosystems.</title>
        <authorList>
            <person name="He C.Y."/>
            <person name="Keren R."/>
            <person name="Whittaker M."/>
            <person name="Farag I.F."/>
            <person name="Doudna J."/>
            <person name="Cate J.H.D."/>
            <person name="Banfield J.F."/>
        </authorList>
    </citation>
    <scope>NUCLEOTIDE SEQUENCE [LARGE SCALE GENOMIC DNA]</scope>
    <source>
        <strain evidence="1">NC_groundwater_541_Ag_S-0.1um_46_50</strain>
    </source>
</reference>
<gene>
    <name evidence="1" type="ORF">HYW89_02430</name>
</gene>
<evidence type="ECO:0008006" key="3">
    <source>
        <dbReference type="Google" id="ProtNLM"/>
    </source>
</evidence>
<dbReference type="AlphaFoldDB" id="A0A7T5RKE4"/>
<evidence type="ECO:0000313" key="1">
    <source>
        <dbReference type="EMBL" id="QQG45732.1"/>
    </source>
</evidence>
<dbReference type="SUPFAM" id="SSF53335">
    <property type="entry name" value="S-adenosyl-L-methionine-dependent methyltransferases"/>
    <property type="match status" value="1"/>
</dbReference>
<name>A0A7T5RKE4_9BACT</name>
<accession>A0A7T5RKE4</accession>
<proteinExistence type="predicted"/>
<evidence type="ECO:0000313" key="2">
    <source>
        <dbReference type="Proteomes" id="UP000595618"/>
    </source>
</evidence>
<dbReference type="Proteomes" id="UP000595618">
    <property type="component" value="Chromosome"/>
</dbReference>
<dbReference type="EMBL" id="CP066690">
    <property type="protein sequence ID" value="QQG45732.1"/>
    <property type="molecule type" value="Genomic_DNA"/>
</dbReference>
<protein>
    <recommendedName>
        <fullName evidence="3">Methyltransferase type 11 domain-containing protein</fullName>
    </recommendedName>
</protein>
<dbReference type="Gene3D" id="3.40.50.150">
    <property type="entry name" value="Vaccinia Virus protein VP39"/>
    <property type="match status" value="1"/>
</dbReference>